<name>A0ABS8NB98_9CLOT</name>
<evidence type="ECO:0000256" key="1">
    <source>
        <dbReference type="ARBA" id="ARBA00004141"/>
    </source>
</evidence>
<keyword evidence="4 5" id="KW-0472">Membrane</keyword>
<feature type="transmembrane region" description="Helical" evidence="5">
    <location>
        <begin position="93"/>
        <end position="113"/>
    </location>
</feature>
<dbReference type="GO" id="GO:0016874">
    <property type="term" value="F:ligase activity"/>
    <property type="evidence" value="ECO:0007669"/>
    <property type="project" value="UniProtKB-KW"/>
</dbReference>
<evidence type="ECO:0000256" key="2">
    <source>
        <dbReference type="ARBA" id="ARBA00022692"/>
    </source>
</evidence>
<feature type="transmembrane region" description="Helical" evidence="5">
    <location>
        <begin position="350"/>
        <end position="372"/>
    </location>
</feature>
<reference evidence="7" key="1">
    <citation type="submission" date="2021-11" db="EMBL/GenBank/DDBJ databases">
        <authorList>
            <person name="Qingchun L."/>
            <person name="Dong Z."/>
            <person name="Zongwei Q."/>
            <person name="Jia Z."/>
            <person name="Duotao L."/>
        </authorList>
    </citation>
    <scope>NUCLEOTIDE SEQUENCE</scope>
    <source>
        <strain evidence="7">WLY-B-L2</strain>
    </source>
</reference>
<evidence type="ECO:0000256" key="3">
    <source>
        <dbReference type="ARBA" id="ARBA00022989"/>
    </source>
</evidence>
<dbReference type="RefSeq" id="WP_229981974.1">
    <property type="nucleotide sequence ID" value="NZ_JAJJPB010000028.1"/>
</dbReference>
<keyword evidence="3 5" id="KW-1133">Transmembrane helix</keyword>
<protein>
    <submittedName>
        <fullName evidence="7">O-antigen ligase family protein</fullName>
    </submittedName>
</protein>
<evidence type="ECO:0000313" key="8">
    <source>
        <dbReference type="Proteomes" id="UP001165422"/>
    </source>
</evidence>
<comment type="caution">
    <text evidence="7">The sequence shown here is derived from an EMBL/GenBank/DDBJ whole genome shotgun (WGS) entry which is preliminary data.</text>
</comment>
<keyword evidence="8" id="KW-1185">Reference proteome</keyword>
<accession>A0ABS8NB98</accession>
<feature type="transmembrane region" description="Helical" evidence="5">
    <location>
        <begin position="12"/>
        <end position="36"/>
    </location>
</feature>
<keyword evidence="2 5" id="KW-0812">Transmembrane</keyword>
<gene>
    <name evidence="7" type="ORF">LN736_15935</name>
</gene>
<evidence type="ECO:0000256" key="4">
    <source>
        <dbReference type="ARBA" id="ARBA00023136"/>
    </source>
</evidence>
<feature type="transmembrane region" description="Helical" evidence="5">
    <location>
        <begin position="384"/>
        <end position="403"/>
    </location>
</feature>
<dbReference type="EMBL" id="JAJJPB010000028">
    <property type="protein sequence ID" value="MCC9296345.1"/>
    <property type="molecule type" value="Genomic_DNA"/>
</dbReference>
<evidence type="ECO:0000313" key="7">
    <source>
        <dbReference type="EMBL" id="MCC9296345.1"/>
    </source>
</evidence>
<dbReference type="Proteomes" id="UP001165422">
    <property type="component" value="Unassembled WGS sequence"/>
</dbReference>
<dbReference type="InterPro" id="IPR007016">
    <property type="entry name" value="O-antigen_ligase-rel_domated"/>
</dbReference>
<comment type="subcellular location">
    <subcellularLocation>
        <location evidence="1">Membrane</location>
        <topology evidence="1">Multi-pass membrane protein</topology>
    </subcellularLocation>
</comment>
<evidence type="ECO:0000259" key="6">
    <source>
        <dbReference type="Pfam" id="PF04932"/>
    </source>
</evidence>
<keyword evidence="7" id="KW-0436">Ligase</keyword>
<feature type="transmembrane region" description="Helical" evidence="5">
    <location>
        <begin position="125"/>
        <end position="144"/>
    </location>
</feature>
<evidence type="ECO:0000256" key="5">
    <source>
        <dbReference type="SAM" id="Phobius"/>
    </source>
</evidence>
<feature type="domain" description="O-antigen ligase-related" evidence="6">
    <location>
        <begin position="216"/>
        <end position="365"/>
    </location>
</feature>
<feature type="transmembrane region" description="Helical" evidence="5">
    <location>
        <begin position="42"/>
        <end position="61"/>
    </location>
</feature>
<dbReference type="Pfam" id="PF04932">
    <property type="entry name" value="Wzy_C"/>
    <property type="match status" value="1"/>
</dbReference>
<proteinExistence type="predicted"/>
<feature type="transmembrane region" description="Helical" evidence="5">
    <location>
        <begin position="256"/>
        <end position="274"/>
    </location>
</feature>
<feature type="transmembrane region" description="Helical" evidence="5">
    <location>
        <begin position="68"/>
        <end position="87"/>
    </location>
</feature>
<feature type="transmembrane region" description="Helical" evidence="5">
    <location>
        <begin position="185"/>
        <end position="202"/>
    </location>
</feature>
<sequence>MVKKSNGFFIDLCTYMFIILMLFSNLFTRIINYYNININFNILSYLVLFILCINLIFIVNVSLIKNYYFYLIILLLFFIAYIFNTVYCTFIDNVYSVKDIIVPFMSCFIAIYYTKVNKYVNFINIVYLPFVFYGVIQEILWYKYNSIAALFPWDRLNIEQMLQQNVQNLFQSGGLLRFFGTMNSFVEYQLFIVVIVSFLYLYKNKIRNKVVFLINFCFSIYFLVFSLERSPIIMFIIIMLFLNYRKILNKLFILKLIPLAFILIISINLFTNYFKNNPNTSMAYMRLYNVITFNFSQDDSIQERKDIQWKNSKSVMEKPEVFFGLGGGTISSESQNIDSIHYIGPHNNIFGYYIAYGFFGLLLFIIFHINLLNKANKLNTQPKMYLYGIVIAYLCMAWFNMPYLSKSGSIYFLVIFIILLDKNNYKVLNMTSWK</sequence>
<organism evidence="7 8">
    <name type="scientific">Clostridium aromativorans</name>
    <dbReference type="NCBI Taxonomy" id="2836848"/>
    <lineage>
        <taxon>Bacteria</taxon>
        <taxon>Bacillati</taxon>
        <taxon>Bacillota</taxon>
        <taxon>Clostridia</taxon>
        <taxon>Eubacteriales</taxon>
        <taxon>Clostridiaceae</taxon>
        <taxon>Clostridium</taxon>
    </lineage>
</organism>